<dbReference type="Proteomes" id="UP000275394">
    <property type="component" value="Unassembled WGS sequence"/>
</dbReference>
<dbReference type="PANTHER" id="PTHR36122:SF2">
    <property type="entry name" value="NICOTINAMIDE RIBOSIDE TRANSPORTER PNUC"/>
    <property type="match status" value="1"/>
</dbReference>
<comment type="subcellular location">
    <subcellularLocation>
        <location evidence="2">Cell membrane</location>
        <topology evidence="2">Multi-pass membrane protein</topology>
    </subcellularLocation>
</comment>
<dbReference type="GO" id="GO:0005886">
    <property type="term" value="C:plasma membrane"/>
    <property type="evidence" value="ECO:0007669"/>
    <property type="project" value="UniProtKB-SubCell"/>
</dbReference>
<dbReference type="EMBL" id="RKHR01000003">
    <property type="protein sequence ID" value="ROS04858.1"/>
    <property type="molecule type" value="Genomic_DNA"/>
</dbReference>
<protein>
    <recommendedName>
        <fullName evidence="4">Nicotinamide riboside transporter PnuC</fullName>
    </recommendedName>
</protein>
<evidence type="ECO:0000256" key="1">
    <source>
        <dbReference type="ARBA" id="ARBA00002672"/>
    </source>
</evidence>
<dbReference type="InterPro" id="IPR006419">
    <property type="entry name" value="NMN_transpt_PnuC"/>
</dbReference>
<dbReference type="GO" id="GO:0034257">
    <property type="term" value="F:nicotinamide riboside transmembrane transporter activity"/>
    <property type="evidence" value="ECO:0007669"/>
    <property type="project" value="InterPro"/>
</dbReference>
<evidence type="ECO:0000256" key="8">
    <source>
        <dbReference type="ARBA" id="ARBA00022989"/>
    </source>
</evidence>
<keyword evidence="12" id="KW-1185">Reference proteome</keyword>
<keyword evidence="6" id="KW-1003">Cell membrane</keyword>
<feature type="transmembrane region" description="Helical" evidence="10">
    <location>
        <begin position="12"/>
        <end position="28"/>
    </location>
</feature>
<feature type="transmembrane region" description="Helical" evidence="10">
    <location>
        <begin position="35"/>
        <end position="54"/>
    </location>
</feature>
<dbReference type="AlphaFoldDB" id="A0A3N2DYF6"/>
<organism evidence="11 12">
    <name type="scientific">Sinobacterium caligoides</name>
    <dbReference type="NCBI Taxonomy" id="933926"/>
    <lineage>
        <taxon>Bacteria</taxon>
        <taxon>Pseudomonadati</taxon>
        <taxon>Pseudomonadota</taxon>
        <taxon>Gammaproteobacteria</taxon>
        <taxon>Cellvibrionales</taxon>
        <taxon>Spongiibacteraceae</taxon>
        <taxon>Sinobacterium</taxon>
    </lineage>
</organism>
<evidence type="ECO:0000256" key="10">
    <source>
        <dbReference type="SAM" id="Phobius"/>
    </source>
</evidence>
<keyword evidence="8 10" id="KW-1133">Transmembrane helix</keyword>
<feature type="transmembrane region" description="Helical" evidence="10">
    <location>
        <begin position="93"/>
        <end position="111"/>
    </location>
</feature>
<name>A0A3N2DYF6_9GAMM</name>
<sequence length="201" mass="23572">MDLVVSLADMLWGWEGLAALLSVCYVVLAAEGSRWCWPAAFISTAIYTWLFYGVNLQLDSLLQIYYMYMAVYGWWRWRRGVEDKPLTVVEYSWRWHAVAIVALLLPTYLLARFGQDVLHTDFPYWDAFTTCFAVFATYLVANKVLSNWLYFFIIDTVSVYLYVMKGLHVTALLFTVYSLVCIFGYFRWRGEWQGRTAQDSR</sequence>
<keyword evidence="9 10" id="KW-0472">Membrane</keyword>
<dbReference type="PANTHER" id="PTHR36122">
    <property type="entry name" value="NICOTINAMIDE RIBOSIDE TRANSPORTER PNUC"/>
    <property type="match status" value="1"/>
</dbReference>
<evidence type="ECO:0000256" key="3">
    <source>
        <dbReference type="ARBA" id="ARBA00006669"/>
    </source>
</evidence>
<evidence type="ECO:0000313" key="12">
    <source>
        <dbReference type="Proteomes" id="UP000275394"/>
    </source>
</evidence>
<dbReference type="RefSeq" id="WP_123710821.1">
    <property type="nucleotide sequence ID" value="NZ_RKHR01000003.1"/>
</dbReference>
<proteinExistence type="inferred from homology"/>
<dbReference type="Pfam" id="PF04973">
    <property type="entry name" value="NMN_transporter"/>
    <property type="match status" value="1"/>
</dbReference>
<reference evidence="11 12" key="1">
    <citation type="submission" date="2018-11" db="EMBL/GenBank/DDBJ databases">
        <title>Genomic Encyclopedia of Type Strains, Phase IV (KMG-IV): sequencing the most valuable type-strain genomes for metagenomic binning, comparative biology and taxonomic classification.</title>
        <authorList>
            <person name="Goeker M."/>
        </authorList>
    </citation>
    <scope>NUCLEOTIDE SEQUENCE [LARGE SCALE GENOMIC DNA]</scope>
    <source>
        <strain evidence="11 12">DSM 100316</strain>
    </source>
</reference>
<evidence type="ECO:0000256" key="7">
    <source>
        <dbReference type="ARBA" id="ARBA00022692"/>
    </source>
</evidence>
<gene>
    <name evidence="11" type="ORF">EDC56_0372</name>
</gene>
<dbReference type="NCBIfam" id="TIGR01528">
    <property type="entry name" value="NMN_trans_PnuC"/>
    <property type="match status" value="1"/>
</dbReference>
<evidence type="ECO:0000313" key="11">
    <source>
        <dbReference type="EMBL" id="ROS04858.1"/>
    </source>
</evidence>
<evidence type="ECO:0000256" key="2">
    <source>
        <dbReference type="ARBA" id="ARBA00004651"/>
    </source>
</evidence>
<dbReference type="OrthoDB" id="9791248at2"/>
<comment type="similarity">
    <text evidence="3">Belongs to the nicotinamide ribonucleoside (NR) uptake permease (TC 4.B.1) family.</text>
</comment>
<keyword evidence="5" id="KW-0813">Transport</keyword>
<evidence type="ECO:0000256" key="9">
    <source>
        <dbReference type="ARBA" id="ARBA00023136"/>
    </source>
</evidence>
<feature type="transmembrane region" description="Helical" evidence="10">
    <location>
        <begin position="169"/>
        <end position="188"/>
    </location>
</feature>
<comment type="caution">
    <text evidence="11">The sequence shown here is derived from an EMBL/GenBank/DDBJ whole genome shotgun (WGS) entry which is preliminary data.</text>
</comment>
<keyword evidence="7 10" id="KW-0812">Transmembrane</keyword>
<evidence type="ECO:0000256" key="5">
    <source>
        <dbReference type="ARBA" id="ARBA00022448"/>
    </source>
</evidence>
<evidence type="ECO:0000256" key="6">
    <source>
        <dbReference type="ARBA" id="ARBA00022475"/>
    </source>
</evidence>
<evidence type="ECO:0000256" key="4">
    <source>
        <dbReference type="ARBA" id="ARBA00017522"/>
    </source>
</evidence>
<accession>A0A3N2DYF6</accession>
<comment type="function">
    <text evidence="1">Required for nicotinamide riboside transport across the inner membrane.</text>
</comment>